<gene>
    <name evidence="2" type="ORF">ABS24_06240</name>
</gene>
<accession>A0A0R2U3D6</accession>
<evidence type="ECO:0000313" key="3">
    <source>
        <dbReference type="Proteomes" id="UP000051213"/>
    </source>
</evidence>
<dbReference type="EMBL" id="LICA01000393">
    <property type="protein sequence ID" value="KRO91963.1"/>
    <property type="molecule type" value="Genomic_DNA"/>
</dbReference>
<dbReference type="AlphaFoldDB" id="A0A0R2U3D6"/>
<sequence length="125" mass="14388">MNQEIKARWFAIVTNMGVLIGLILVIFQMQQDRNLLRATLTNDFYSSYIDADTIFAGENLPAVYEKSLLDPKNLSIGEMRVMEAQTFAPINRWINLYRLSEAGIVDDSFWKTQVDLDTLYYLGNP</sequence>
<organism evidence="2 3">
    <name type="scientific">SAR92 bacterium BACL26 MAG-121220-bin70</name>
    <dbReference type="NCBI Taxonomy" id="1655626"/>
    <lineage>
        <taxon>Bacteria</taxon>
        <taxon>Pseudomonadati</taxon>
        <taxon>Pseudomonadota</taxon>
        <taxon>Gammaproteobacteria</taxon>
        <taxon>Cellvibrionales</taxon>
        <taxon>Porticoccaceae</taxon>
        <taxon>SAR92 clade</taxon>
    </lineage>
</organism>
<dbReference type="Proteomes" id="UP000051213">
    <property type="component" value="Unassembled WGS sequence"/>
</dbReference>
<proteinExistence type="predicted"/>
<reference evidence="2 3" key="1">
    <citation type="submission" date="2015-10" db="EMBL/GenBank/DDBJ databases">
        <title>Metagenome-Assembled Genomes uncover a global brackish microbiome.</title>
        <authorList>
            <person name="Hugerth L.W."/>
            <person name="Larsson J."/>
            <person name="Alneberg J."/>
            <person name="Lindh M.V."/>
            <person name="Legrand C."/>
            <person name="Pinhassi J."/>
            <person name="Andersson A.F."/>
        </authorList>
    </citation>
    <scope>NUCLEOTIDE SEQUENCE [LARGE SCALE GENOMIC DNA]</scope>
    <source>
        <strain evidence="2">BACL26 MAG-121220-bin70</strain>
    </source>
</reference>
<keyword evidence="1" id="KW-1133">Transmembrane helix</keyword>
<keyword evidence="1" id="KW-0472">Membrane</keyword>
<name>A0A0R2U3D6_9GAMM</name>
<evidence type="ECO:0000256" key="1">
    <source>
        <dbReference type="SAM" id="Phobius"/>
    </source>
</evidence>
<comment type="caution">
    <text evidence="2">The sequence shown here is derived from an EMBL/GenBank/DDBJ whole genome shotgun (WGS) entry which is preliminary data.</text>
</comment>
<feature type="transmembrane region" description="Helical" evidence="1">
    <location>
        <begin position="6"/>
        <end position="27"/>
    </location>
</feature>
<keyword evidence="1" id="KW-0812">Transmembrane</keyword>
<protein>
    <submittedName>
        <fullName evidence="2">Uncharacterized protein</fullName>
    </submittedName>
</protein>
<evidence type="ECO:0000313" key="2">
    <source>
        <dbReference type="EMBL" id="KRO91963.1"/>
    </source>
</evidence>